<feature type="non-terminal residue" evidence="1">
    <location>
        <position position="108"/>
    </location>
</feature>
<dbReference type="AlphaFoldDB" id="A0AAV5WHY1"/>
<organism evidence="1 2">
    <name type="scientific">Pristionchus fissidentatus</name>
    <dbReference type="NCBI Taxonomy" id="1538716"/>
    <lineage>
        <taxon>Eukaryota</taxon>
        <taxon>Metazoa</taxon>
        <taxon>Ecdysozoa</taxon>
        <taxon>Nematoda</taxon>
        <taxon>Chromadorea</taxon>
        <taxon>Rhabditida</taxon>
        <taxon>Rhabditina</taxon>
        <taxon>Diplogasteromorpha</taxon>
        <taxon>Diplogasteroidea</taxon>
        <taxon>Neodiplogasteridae</taxon>
        <taxon>Pristionchus</taxon>
    </lineage>
</organism>
<sequence length="108" mass="12767">MYTLHRLKMFELLKRAVTDNQACGGEFWMAVFKLYQHGPNEQWLTVENVTSEEREIICQVMSGTTIHHVYDEGVRFYDIELDREIFSGMVFFRVEIIPVMFSFLGSFD</sequence>
<accession>A0AAV5WHY1</accession>
<evidence type="ECO:0000313" key="1">
    <source>
        <dbReference type="EMBL" id="GMT30632.1"/>
    </source>
</evidence>
<name>A0AAV5WHY1_9BILA</name>
<protein>
    <submittedName>
        <fullName evidence="1">Uncharacterized protein</fullName>
    </submittedName>
</protein>
<reference evidence="1" key="1">
    <citation type="submission" date="2023-10" db="EMBL/GenBank/DDBJ databases">
        <title>Genome assembly of Pristionchus species.</title>
        <authorList>
            <person name="Yoshida K."/>
            <person name="Sommer R.J."/>
        </authorList>
    </citation>
    <scope>NUCLEOTIDE SEQUENCE</scope>
    <source>
        <strain evidence="1">RS5133</strain>
    </source>
</reference>
<dbReference type="Proteomes" id="UP001432322">
    <property type="component" value="Unassembled WGS sequence"/>
</dbReference>
<evidence type="ECO:0000313" key="2">
    <source>
        <dbReference type="Proteomes" id="UP001432322"/>
    </source>
</evidence>
<keyword evidence="2" id="KW-1185">Reference proteome</keyword>
<comment type="caution">
    <text evidence="1">The sequence shown here is derived from an EMBL/GenBank/DDBJ whole genome shotgun (WGS) entry which is preliminary data.</text>
</comment>
<proteinExistence type="predicted"/>
<gene>
    <name evidence="1" type="ORF">PFISCL1PPCAC_21929</name>
</gene>
<dbReference type="EMBL" id="BTSY01000005">
    <property type="protein sequence ID" value="GMT30632.1"/>
    <property type="molecule type" value="Genomic_DNA"/>
</dbReference>